<dbReference type="Gene3D" id="3.40.190.290">
    <property type="match status" value="1"/>
</dbReference>
<gene>
    <name evidence="7" type="primary">dmlR_18</name>
    <name evidence="7" type="ORF">NCTC13159_03353</name>
</gene>
<evidence type="ECO:0000313" key="7">
    <source>
        <dbReference type="EMBL" id="SUA91839.1"/>
    </source>
</evidence>
<dbReference type="InterPro" id="IPR036388">
    <property type="entry name" value="WH-like_DNA-bd_sf"/>
</dbReference>
<keyword evidence="3" id="KW-0238">DNA-binding</keyword>
<dbReference type="InterPro" id="IPR000847">
    <property type="entry name" value="LysR_HTH_N"/>
</dbReference>
<name>A0AAJ4ZEJ9_PANPU</name>
<feature type="region of interest" description="Disordered" evidence="5">
    <location>
        <begin position="1"/>
        <end position="30"/>
    </location>
</feature>
<dbReference type="Pfam" id="PF00126">
    <property type="entry name" value="HTH_1"/>
    <property type="match status" value="1"/>
</dbReference>
<accession>A0AAJ4ZEJ9</accession>
<protein>
    <submittedName>
        <fullName evidence="7">D-malate degradation protein R</fullName>
    </submittedName>
</protein>
<dbReference type="PRINTS" id="PR00039">
    <property type="entry name" value="HTHLYSR"/>
</dbReference>
<dbReference type="PROSITE" id="PS50931">
    <property type="entry name" value="HTH_LYSR"/>
    <property type="match status" value="1"/>
</dbReference>
<feature type="compositionally biased region" description="Low complexity" evidence="5">
    <location>
        <begin position="1"/>
        <end position="16"/>
    </location>
</feature>
<dbReference type="Gene3D" id="1.10.10.10">
    <property type="entry name" value="Winged helix-like DNA-binding domain superfamily/Winged helix DNA-binding domain"/>
    <property type="match status" value="1"/>
</dbReference>
<dbReference type="InterPro" id="IPR058163">
    <property type="entry name" value="LysR-type_TF_proteobact-type"/>
</dbReference>
<dbReference type="Pfam" id="PF03466">
    <property type="entry name" value="LysR_substrate"/>
    <property type="match status" value="1"/>
</dbReference>
<feature type="compositionally biased region" description="Basic and acidic residues" evidence="5">
    <location>
        <begin position="17"/>
        <end position="30"/>
    </location>
</feature>
<dbReference type="Proteomes" id="UP000254589">
    <property type="component" value="Unassembled WGS sequence"/>
</dbReference>
<dbReference type="GO" id="GO:0006351">
    <property type="term" value="P:DNA-templated transcription"/>
    <property type="evidence" value="ECO:0007669"/>
    <property type="project" value="TreeGrafter"/>
</dbReference>
<dbReference type="InterPro" id="IPR036390">
    <property type="entry name" value="WH_DNA-bd_sf"/>
</dbReference>
<dbReference type="AlphaFoldDB" id="A0AAJ4ZEJ9"/>
<organism evidence="7 8">
    <name type="scientific">Pandoraea pulmonicola</name>
    <dbReference type="NCBI Taxonomy" id="93221"/>
    <lineage>
        <taxon>Bacteria</taxon>
        <taxon>Pseudomonadati</taxon>
        <taxon>Pseudomonadota</taxon>
        <taxon>Betaproteobacteria</taxon>
        <taxon>Burkholderiales</taxon>
        <taxon>Burkholderiaceae</taxon>
        <taxon>Pandoraea</taxon>
    </lineage>
</organism>
<dbReference type="GO" id="GO:0003700">
    <property type="term" value="F:DNA-binding transcription factor activity"/>
    <property type="evidence" value="ECO:0007669"/>
    <property type="project" value="InterPro"/>
</dbReference>
<dbReference type="SUPFAM" id="SSF46785">
    <property type="entry name" value="Winged helix' DNA-binding domain"/>
    <property type="match status" value="1"/>
</dbReference>
<dbReference type="FunFam" id="1.10.10.10:FF:000001">
    <property type="entry name" value="LysR family transcriptional regulator"/>
    <property type="match status" value="1"/>
</dbReference>
<evidence type="ECO:0000256" key="1">
    <source>
        <dbReference type="ARBA" id="ARBA00009437"/>
    </source>
</evidence>
<evidence type="ECO:0000256" key="3">
    <source>
        <dbReference type="ARBA" id="ARBA00023125"/>
    </source>
</evidence>
<reference evidence="7 8" key="1">
    <citation type="submission" date="2018-06" db="EMBL/GenBank/DDBJ databases">
        <authorList>
            <consortium name="Pathogen Informatics"/>
            <person name="Doyle S."/>
        </authorList>
    </citation>
    <scope>NUCLEOTIDE SEQUENCE [LARGE SCALE GENOMIC DNA]</scope>
    <source>
        <strain evidence="7 8">NCTC13159</strain>
    </source>
</reference>
<dbReference type="InterPro" id="IPR005119">
    <property type="entry name" value="LysR_subst-bd"/>
</dbReference>
<evidence type="ECO:0000256" key="4">
    <source>
        <dbReference type="ARBA" id="ARBA00023163"/>
    </source>
</evidence>
<proteinExistence type="inferred from homology"/>
<dbReference type="GO" id="GO:0043565">
    <property type="term" value="F:sequence-specific DNA binding"/>
    <property type="evidence" value="ECO:0007669"/>
    <property type="project" value="TreeGrafter"/>
</dbReference>
<comment type="caution">
    <text evidence="7">The sequence shown here is derived from an EMBL/GenBank/DDBJ whole genome shotgun (WGS) entry which is preliminary data.</text>
</comment>
<dbReference type="EMBL" id="UGSJ01000001">
    <property type="protein sequence ID" value="SUA91839.1"/>
    <property type="molecule type" value="Genomic_DNA"/>
</dbReference>
<keyword evidence="2" id="KW-0805">Transcription regulation</keyword>
<sequence>MTSSLPHSSSPSGETSPKGDSRDAGPARGSGADRVELMQTFVRIVEAGSLSAAAALLGTTQPTVSRRLQMLERSLGLRLLQRSTHHMKLTEDGERCFSRAKELVTNWEAFEADLRGTGDDPEGTLRVLAPHAFGQEMLIGPLADFLERYAGMKVHWFLQDREPDFIAEGIDCAIHVGELRDGSNVAISLTDVPRIVAASPALLAGREMPEHPSELASLPWLSLTTFYRNEITLTHQTTHETERVTFDPRMSTDNLYALRSAALRGLGVGVCSSWVMAEDVAQGRLIQLVPQWRSTALPMYIIYPYAKYYPARLRRFIEAMRAAIPAVIDHEQRKIR</sequence>
<evidence type="ECO:0000313" key="8">
    <source>
        <dbReference type="Proteomes" id="UP000254589"/>
    </source>
</evidence>
<evidence type="ECO:0000259" key="6">
    <source>
        <dbReference type="PROSITE" id="PS50931"/>
    </source>
</evidence>
<dbReference type="SUPFAM" id="SSF53850">
    <property type="entry name" value="Periplasmic binding protein-like II"/>
    <property type="match status" value="1"/>
</dbReference>
<feature type="domain" description="HTH lysR-type" evidence="6">
    <location>
        <begin position="33"/>
        <end position="90"/>
    </location>
</feature>
<comment type="similarity">
    <text evidence="1">Belongs to the LysR transcriptional regulatory family.</text>
</comment>
<dbReference type="CDD" id="cd08422">
    <property type="entry name" value="PBP2_CrgA_like"/>
    <property type="match status" value="1"/>
</dbReference>
<evidence type="ECO:0000256" key="5">
    <source>
        <dbReference type="SAM" id="MobiDB-lite"/>
    </source>
</evidence>
<dbReference type="PANTHER" id="PTHR30537">
    <property type="entry name" value="HTH-TYPE TRANSCRIPTIONAL REGULATOR"/>
    <property type="match status" value="1"/>
</dbReference>
<dbReference type="PANTHER" id="PTHR30537:SF30">
    <property type="entry name" value="TRANSCRIPTIONAL REGULATOR-RELATED"/>
    <property type="match status" value="1"/>
</dbReference>
<evidence type="ECO:0000256" key="2">
    <source>
        <dbReference type="ARBA" id="ARBA00023015"/>
    </source>
</evidence>
<keyword evidence="4" id="KW-0804">Transcription</keyword>